<dbReference type="Proteomes" id="UP001501563">
    <property type="component" value="Unassembled WGS sequence"/>
</dbReference>
<proteinExistence type="predicted"/>
<protein>
    <submittedName>
        <fullName evidence="2">SelT/SelW/SelH family protein</fullName>
    </submittedName>
</protein>
<reference evidence="3" key="1">
    <citation type="journal article" date="2019" name="Int. J. Syst. Evol. Microbiol.">
        <title>The Global Catalogue of Microorganisms (GCM) 10K type strain sequencing project: providing services to taxonomists for standard genome sequencing and annotation.</title>
        <authorList>
            <consortium name="The Broad Institute Genomics Platform"/>
            <consortium name="The Broad Institute Genome Sequencing Center for Infectious Disease"/>
            <person name="Wu L."/>
            <person name="Ma J."/>
        </authorList>
    </citation>
    <scope>NUCLEOTIDE SEQUENCE [LARGE SCALE GENOMIC DNA]</scope>
    <source>
        <strain evidence="3">JCM 16578</strain>
    </source>
</reference>
<dbReference type="EMBL" id="BAAAZA010000001">
    <property type="protein sequence ID" value="GAA3845773.1"/>
    <property type="molecule type" value="Genomic_DNA"/>
</dbReference>
<evidence type="ECO:0000313" key="3">
    <source>
        <dbReference type="Proteomes" id="UP001501563"/>
    </source>
</evidence>
<keyword evidence="3" id="KW-1185">Reference proteome</keyword>
<dbReference type="PANTHER" id="PTHR36417:SF2">
    <property type="entry name" value="SELENOPROTEIN DOMAIN PROTEIN (AFU_ORTHOLOGUE AFUA_1G05220)"/>
    <property type="match status" value="1"/>
</dbReference>
<organism evidence="2 3">
    <name type="scientific">Streptomyces lannensis</name>
    <dbReference type="NCBI Taxonomy" id="766498"/>
    <lineage>
        <taxon>Bacteria</taxon>
        <taxon>Bacillati</taxon>
        <taxon>Actinomycetota</taxon>
        <taxon>Actinomycetes</taxon>
        <taxon>Kitasatosporales</taxon>
        <taxon>Streptomycetaceae</taxon>
        <taxon>Streptomyces</taxon>
    </lineage>
</organism>
<dbReference type="Gene3D" id="3.40.30.10">
    <property type="entry name" value="Glutaredoxin"/>
    <property type="match status" value="1"/>
</dbReference>
<dbReference type="InterPro" id="IPR036249">
    <property type="entry name" value="Thioredoxin-like_sf"/>
</dbReference>
<gene>
    <name evidence="2" type="ORF">GCM10022207_03110</name>
</gene>
<sequence length="105" mass="11798">MTETPGTTGAPSREAHRVRIEYCTQCRWLPRAAWLAQELLTTFETELTELALTPGTGGVFVVRVDDEVVWDRREQGFPEPTAVKRLVRDRVAPGKPLGHSERPAE</sequence>
<dbReference type="RefSeq" id="WP_331264598.1">
    <property type="nucleotide sequence ID" value="NZ_BAAAZA010000001.1"/>
</dbReference>
<comment type="caution">
    <text evidence="2">The sequence shown here is derived from an EMBL/GenBank/DDBJ whole genome shotgun (WGS) entry which is preliminary data.</text>
</comment>
<keyword evidence="1" id="KW-0676">Redox-active center</keyword>
<name>A0ABP7JIF2_9ACTN</name>
<dbReference type="PANTHER" id="PTHR36417">
    <property type="entry name" value="SELENOPROTEIN DOMAIN PROTEIN (AFU_ORTHOLOGUE AFUA_1G05220)"/>
    <property type="match status" value="1"/>
</dbReference>
<evidence type="ECO:0000313" key="2">
    <source>
        <dbReference type="EMBL" id="GAA3845773.1"/>
    </source>
</evidence>
<accession>A0ABP7JIF2</accession>
<dbReference type="NCBIfam" id="TIGR02174">
    <property type="entry name" value="CXXU_selWTH"/>
    <property type="match status" value="1"/>
</dbReference>
<evidence type="ECO:0000256" key="1">
    <source>
        <dbReference type="ARBA" id="ARBA00023284"/>
    </source>
</evidence>
<dbReference type="InterPro" id="IPR011893">
    <property type="entry name" value="Selenoprotein_Rdx-typ"/>
</dbReference>
<dbReference type="SUPFAM" id="SSF52833">
    <property type="entry name" value="Thioredoxin-like"/>
    <property type="match status" value="1"/>
</dbReference>
<dbReference type="Pfam" id="PF10262">
    <property type="entry name" value="Rdx"/>
    <property type="match status" value="1"/>
</dbReference>